<evidence type="ECO:0000313" key="3">
    <source>
        <dbReference type="EMBL" id="AKV03006.1"/>
    </source>
</evidence>
<comment type="similarity">
    <text evidence="1">Belongs to the AHA1 family.</text>
</comment>
<name>A0A0K1QB42_9BACT</name>
<dbReference type="KEGG" id="llu:AKJ09_09669"/>
<dbReference type="InterPro" id="IPR023393">
    <property type="entry name" value="START-like_dom_sf"/>
</dbReference>
<dbReference type="RefSeq" id="WP_146653841.1">
    <property type="nucleotide sequence ID" value="NZ_CP012333.1"/>
</dbReference>
<evidence type="ECO:0000256" key="1">
    <source>
        <dbReference type="ARBA" id="ARBA00006817"/>
    </source>
</evidence>
<keyword evidence="4" id="KW-1185">Reference proteome</keyword>
<proteinExistence type="inferred from homology"/>
<dbReference type="EMBL" id="CP012333">
    <property type="protein sequence ID" value="AKV03006.1"/>
    <property type="molecule type" value="Genomic_DNA"/>
</dbReference>
<dbReference type="CDD" id="cd07814">
    <property type="entry name" value="SRPBCC_CalC_Aha1-like"/>
    <property type="match status" value="1"/>
</dbReference>
<evidence type="ECO:0000259" key="2">
    <source>
        <dbReference type="Pfam" id="PF08327"/>
    </source>
</evidence>
<accession>A0A0K1QB42</accession>
<dbReference type="OrthoDB" id="9803476at2"/>
<dbReference type="SUPFAM" id="SSF55961">
    <property type="entry name" value="Bet v1-like"/>
    <property type="match status" value="1"/>
</dbReference>
<dbReference type="Pfam" id="PF08327">
    <property type="entry name" value="AHSA1"/>
    <property type="match status" value="1"/>
</dbReference>
<reference evidence="3 4" key="1">
    <citation type="submission" date="2015-08" db="EMBL/GenBank/DDBJ databases">
        <authorList>
            <person name="Babu N.S."/>
            <person name="Beckwith C.J."/>
            <person name="Beseler K.G."/>
            <person name="Brison A."/>
            <person name="Carone J.V."/>
            <person name="Caskin T.P."/>
            <person name="Diamond M."/>
            <person name="Durham M.E."/>
            <person name="Foxe J.M."/>
            <person name="Go M."/>
            <person name="Henderson B.A."/>
            <person name="Jones I.B."/>
            <person name="McGettigan J.A."/>
            <person name="Micheletti S.J."/>
            <person name="Nasrallah M.E."/>
            <person name="Ortiz D."/>
            <person name="Piller C.R."/>
            <person name="Privatt S.R."/>
            <person name="Schneider S.L."/>
            <person name="Sharp S."/>
            <person name="Smith T.C."/>
            <person name="Stanton J.D."/>
            <person name="Ullery H.E."/>
            <person name="Wilson R.J."/>
            <person name="Serrano M.G."/>
            <person name="Buck G."/>
            <person name="Lee V."/>
            <person name="Wang Y."/>
            <person name="Carvalho R."/>
            <person name="Voegtly L."/>
            <person name="Shi R."/>
            <person name="Duckworth R."/>
            <person name="Johnson A."/>
            <person name="Loviza R."/>
            <person name="Walstead R."/>
            <person name="Shah Z."/>
            <person name="Kiflezghi M."/>
            <person name="Wade K."/>
            <person name="Ball S.L."/>
            <person name="Bradley K.W."/>
            <person name="Asai D.J."/>
            <person name="Bowman C.A."/>
            <person name="Russell D.A."/>
            <person name="Pope W.H."/>
            <person name="Jacobs-Sera D."/>
            <person name="Hendrix R.W."/>
            <person name="Hatfull G.F."/>
        </authorList>
    </citation>
    <scope>NUCLEOTIDE SEQUENCE [LARGE SCALE GENOMIC DNA]</scope>
    <source>
        <strain evidence="3 4">DSM 27648</strain>
    </source>
</reference>
<dbReference type="STRING" id="1391654.AKJ09_09669"/>
<feature type="domain" description="Activator of Hsp90 ATPase homologue 1/2-like C-terminal" evidence="2">
    <location>
        <begin position="2"/>
        <end position="108"/>
    </location>
</feature>
<dbReference type="Proteomes" id="UP000064967">
    <property type="component" value="Chromosome"/>
</dbReference>
<evidence type="ECO:0000313" key="4">
    <source>
        <dbReference type="Proteomes" id="UP000064967"/>
    </source>
</evidence>
<organism evidence="3 4">
    <name type="scientific">Labilithrix luteola</name>
    <dbReference type="NCBI Taxonomy" id="1391654"/>
    <lineage>
        <taxon>Bacteria</taxon>
        <taxon>Pseudomonadati</taxon>
        <taxon>Myxococcota</taxon>
        <taxon>Polyangia</taxon>
        <taxon>Polyangiales</taxon>
        <taxon>Labilitrichaceae</taxon>
        <taxon>Labilithrix</taxon>
    </lineage>
</organism>
<protein>
    <recommendedName>
        <fullName evidence="2">Activator of Hsp90 ATPase homologue 1/2-like C-terminal domain-containing protein</fullName>
    </recommendedName>
</protein>
<sequence>MQNDIRPVVGHHFTFRAKPMPGWDGIVHCEVLEVEPNAHLVYAWRGGAKDGPGGALDTTVTWTLTRTGAGGTRLRLVHAGFTPANAFAYENMGKGWRGKIAERIEATLAGAGA</sequence>
<dbReference type="Gene3D" id="3.30.530.20">
    <property type="match status" value="1"/>
</dbReference>
<dbReference type="AlphaFoldDB" id="A0A0K1QB42"/>
<gene>
    <name evidence="3" type="ORF">AKJ09_09669</name>
</gene>
<dbReference type="InterPro" id="IPR013538">
    <property type="entry name" value="ASHA1/2-like_C"/>
</dbReference>